<dbReference type="Gramene" id="XM_028353642.1">
    <property type="protein sequence ID" value="XP_028209443.1"/>
    <property type="gene ID" value="LOC114392486"/>
</dbReference>
<dbReference type="Proteomes" id="UP000053555">
    <property type="component" value="Unassembled WGS sequence"/>
</dbReference>
<dbReference type="EMBL" id="KN664431">
    <property type="protein sequence ID" value="KHN10428.1"/>
    <property type="molecule type" value="Genomic_DNA"/>
</dbReference>
<dbReference type="SUPFAM" id="SSF50891">
    <property type="entry name" value="Cyclophilin-like"/>
    <property type="match status" value="1"/>
</dbReference>
<dbReference type="Gramene" id="XM_028353641.1">
    <property type="protein sequence ID" value="XP_028209442.1"/>
    <property type="gene ID" value="LOC114392486"/>
</dbReference>
<feature type="domain" description="PPIase cyclophilin-type" evidence="2">
    <location>
        <begin position="130"/>
        <end position="348"/>
    </location>
</feature>
<dbReference type="InterPro" id="IPR029000">
    <property type="entry name" value="Cyclophilin-like_dom_sf"/>
</dbReference>
<reference evidence="4 6" key="2">
    <citation type="submission" date="2018-09" db="EMBL/GenBank/DDBJ databases">
        <title>A high-quality reference genome of wild soybean provides a powerful tool to mine soybean genomes.</title>
        <authorList>
            <person name="Xie M."/>
            <person name="Chung C.Y.L."/>
            <person name="Li M.-W."/>
            <person name="Wong F.-L."/>
            <person name="Chan T.-F."/>
            <person name="Lam H.-M."/>
        </authorList>
    </citation>
    <scope>NUCLEOTIDE SEQUENCE [LARGE SCALE GENOMIC DNA]</scope>
    <source>
        <strain evidence="6">cv. W05</strain>
        <tissue evidence="4">Hypocotyl of etiolated seedlings</tissue>
    </source>
</reference>
<dbReference type="Gene3D" id="2.40.100.10">
    <property type="entry name" value="Cyclophilin-like"/>
    <property type="match status" value="1"/>
</dbReference>
<evidence type="ECO:0000256" key="1">
    <source>
        <dbReference type="SAM" id="MobiDB-lite"/>
    </source>
</evidence>
<proteinExistence type="predicted"/>
<dbReference type="Pfam" id="PF00160">
    <property type="entry name" value="Pro_isomerase"/>
    <property type="match status" value="1"/>
</dbReference>
<dbReference type="FunFam" id="2.40.100.10:FF:000040">
    <property type="entry name" value="Peptidyl-prolyl cis-trans isomerase B"/>
    <property type="match status" value="1"/>
</dbReference>
<reference evidence="3" key="1">
    <citation type="submission" date="2014-07" db="EMBL/GenBank/DDBJ databases">
        <title>Identification of a novel salt tolerance gene in wild soybean by whole-genome sequencing.</title>
        <authorList>
            <person name="Lam H.-M."/>
            <person name="Qi X."/>
            <person name="Li M.-W."/>
            <person name="Liu X."/>
            <person name="Xie M."/>
            <person name="Ni M."/>
            <person name="Xu X."/>
        </authorList>
    </citation>
    <scope>NUCLEOTIDE SEQUENCE [LARGE SCALE GENOMIC DNA]</scope>
    <source>
        <tissue evidence="3">Root</tissue>
    </source>
</reference>
<dbReference type="Proteomes" id="UP000289340">
    <property type="component" value="Chromosome 17"/>
</dbReference>
<evidence type="ECO:0000259" key="2">
    <source>
        <dbReference type="PROSITE" id="PS50072"/>
    </source>
</evidence>
<dbReference type="EMBL" id="QZWG01000017">
    <property type="protein sequence ID" value="RZB56555.1"/>
    <property type="molecule type" value="Genomic_DNA"/>
</dbReference>
<dbReference type="EMBL" id="QZWG01000017">
    <property type="protein sequence ID" value="RZB56556.1"/>
    <property type="molecule type" value="Genomic_DNA"/>
</dbReference>
<keyword evidence="6" id="KW-1185">Reference proteome</keyword>
<dbReference type="EC" id="5.2.1.8" evidence="3"/>
<evidence type="ECO:0000313" key="6">
    <source>
        <dbReference type="Proteomes" id="UP000289340"/>
    </source>
</evidence>
<feature type="region of interest" description="Disordered" evidence="1">
    <location>
        <begin position="100"/>
        <end position="121"/>
    </location>
</feature>
<evidence type="ECO:0000313" key="3">
    <source>
        <dbReference type="EMBL" id="KHN10428.1"/>
    </source>
</evidence>
<protein>
    <submittedName>
        <fullName evidence="3">Peptidyl-prolyl cis-trans isomerase B</fullName>
        <ecNumber evidence="3">5.2.1.8</ecNumber>
    </submittedName>
    <submittedName>
        <fullName evidence="4">Peptidyl-prolyl cis-trans isomerase CYP26-2, chloroplastic isoform A</fullName>
    </submittedName>
    <submittedName>
        <fullName evidence="5">Peptidyl-prolyl cis-trans isomerase CYP26-2, chloroplastic isoform B</fullName>
    </submittedName>
</protein>
<dbReference type="SMR" id="A0A0B2PRQ0"/>
<dbReference type="InterPro" id="IPR044185">
    <property type="entry name" value="CYP26-2-like"/>
</dbReference>
<evidence type="ECO:0000313" key="4">
    <source>
        <dbReference type="EMBL" id="RZB56555.1"/>
    </source>
</evidence>
<organism evidence="3">
    <name type="scientific">Glycine soja</name>
    <name type="common">Wild soybean</name>
    <dbReference type="NCBI Taxonomy" id="3848"/>
    <lineage>
        <taxon>Eukaryota</taxon>
        <taxon>Viridiplantae</taxon>
        <taxon>Streptophyta</taxon>
        <taxon>Embryophyta</taxon>
        <taxon>Tracheophyta</taxon>
        <taxon>Spermatophyta</taxon>
        <taxon>Magnoliopsida</taxon>
        <taxon>eudicotyledons</taxon>
        <taxon>Gunneridae</taxon>
        <taxon>Pentapetalae</taxon>
        <taxon>rosids</taxon>
        <taxon>fabids</taxon>
        <taxon>Fabales</taxon>
        <taxon>Fabaceae</taxon>
        <taxon>Papilionoideae</taxon>
        <taxon>50 kb inversion clade</taxon>
        <taxon>NPAAA clade</taxon>
        <taxon>indigoferoid/millettioid clade</taxon>
        <taxon>Phaseoleae</taxon>
        <taxon>Glycine</taxon>
        <taxon>Glycine subgen. Soja</taxon>
    </lineage>
</organism>
<dbReference type="InterPro" id="IPR002130">
    <property type="entry name" value="Cyclophilin-type_PPIase_dom"/>
</dbReference>
<dbReference type="GO" id="GO:0009507">
    <property type="term" value="C:chloroplast"/>
    <property type="evidence" value="ECO:0007669"/>
    <property type="project" value="TreeGrafter"/>
</dbReference>
<dbReference type="GO" id="GO:0003755">
    <property type="term" value="F:peptidyl-prolyl cis-trans isomerase activity"/>
    <property type="evidence" value="ECO:0007669"/>
    <property type="project" value="UniProtKB-EC"/>
</dbReference>
<evidence type="ECO:0000313" key="5">
    <source>
        <dbReference type="EMBL" id="RZB56556.1"/>
    </source>
</evidence>
<dbReference type="PANTHER" id="PTHR47724">
    <property type="entry name" value="PEPTIDYL-PROLYL CIS-TRANS ISOMERASE CYP26-2, CHLOROPLASTIC"/>
    <property type="match status" value="1"/>
</dbReference>
<dbReference type="PANTHER" id="PTHR47724:SF1">
    <property type="entry name" value="PEPTIDYL-PROLYL CIS-TRANS ISOMERASE CYP26-2, CHLOROPLASTIC"/>
    <property type="match status" value="1"/>
</dbReference>
<gene>
    <name evidence="4" type="ORF">D0Y65_045619</name>
    <name evidence="3" type="ORF">glysoja_030864</name>
</gene>
<keyword evidence="3" id="KW-0413">Isomerase</keyword>
<name>A0A0B2PRQ0_GLYSO</name>
<dbReference type="AlphaFoldDB" id="A0A0B2PRQ0"/>
<sequence>MLQNPRVVRYSAQPFNPPTRMATPSLSPFQLIPTSPSFPILKQQCRFSRRELTIFSNSCLLLLLGAQARAEENLTLAEEDVGNTSNSDQPEENLTLAEEDVANTSNSDKPEENVAVTPSCTERKPTKQVFLDISIDGEPVGRVTIGLYGDDVPAGVDRFSKIASGAAGISYRRKEFVKIMPNYVQHGGLRSYGVDAELASKTGSNLGTSRLGEEWEREYERCPGTKNVAGSVGIIVRNPSKPPPKLKLIAKQGKLEIDEEEVGNDPNGTEFVIATKDSPELDASTLVIGRVIGGMEVVQRIGLVKTVQENTGSPYFRVAKLIGDKRAVVAERGFNRPYSKVIVTNCGLME</sequence>
<accession>A0A0B2PRQ0</accession>
<dbReference type="PROSITE" id="PS50072">
    <property type="entry name" value="CSA_PPIASE_2"/>
    <property type="match status" value="1"/>
</dbReference>